<organism evidence="3 4">
    <name type="scientific">Xylaria multiplex</name>
    <dbReference type="NCBI Taxonomy" id="323545"/>
    <lineage>
        <taxon>Eukaryota</taxon>
        <taxon>Fungi</taxon>
        <taxon>Dikarya</taxon>
        <taxon>Ascomycota</taxon>
        <taxon>Pezizomycotina</taxon>
        <taxon>Sordariomycetes</taxon>
        <taxon>Xylariomycetidae</taxon>
        <taxon>Xylariales</taxon>
        <taxon>Xylariaceae</taxon>
        <taxon>Xylaria</taxon>
    </lineage>
</organism>
<dbReference type="InterPro" id="IPR036291">
    <property type="entry name" value="NAD(P)-bd_dom_sf"/>
</dbReference>
<proteinExistence type="predicted"/>
<dbReference type="InParanoid" id="A0A7C8N0F5"/>
<dbReference type="GO" id="GO:0005737">
    <property type="term" value="C:cytoplasm"/>
    <property type="evidence" value="ECO:0007669"/>
    <property type="project" value="TreeGrafter"/>
</dbReference>
<feature type="domain" description="NAD-dependent epimerase/dehydratase" evidence="2">
    <location>
        <begin position="199"/>
        <end position="434"/>
    </location>
</feature>
<keyword evidence="4" id="KW-1185">Reference proteome</keyword>
<dbReference type="Proteomes" id="UP000481858">
    <property type="component" value="Unassembled WGS sequence"/>
</dbReference>
<dbReference type="EMBL" id="WUBL01000003">
    <property type="protein sequence ID" value="KAF2972993.1"/>
    <property type="molecule type" value="Genomic_DNA"/>
</dbReference>
<evidence type="ECO:0000313" key="3">
    <source>
        <dbReference type="EMBL" id="KAF2972993.1"/>
    </source>
</evidence>
<reference evidence="3 4" key="1">
    <citation type="submission" date="2019-12" db="EMBL/GenBank/DDBJ databases">
        <title>Draft genome sequence of the ascomycete Xylaria multiplex DSM 110363.</title>
        <authorList>
            <person name="Buettner E."/>
            <person name="Kellner H."/>
        </authorList>
    </citation>
    <scope>NUCLEOTIDE SEQUENCE [LARGE SCALE GENOMIC DNA]</scope>
    <source>
        <strain evidence="3 4">DSM 110363</strain>
    </source>
</reference>
<dbReference type="PANTHER" id="PTHR48079">
    <property type="entry name" value="PROTEIN YEEZ"/>
    <property type="match status" value="1"/>
</dbReference>
<dbReference type="InterPro" id="IPR051783">
    <property type="entry name" value="NAD(P)-dependent_oxidoreduct"/>
</dbReference>
<sequence length="542" mass="61110">MSFNRSNTVFNAPRLKTFRDWPMWFPRLQVEANIRGVWDLIDPDAPDAPHVNHTMSSAPKRADIKLKILQERKESYDERHEEWRKKSQGPKRGDEPIYDEKEPTLEEITVRYDEQLNIFNAQVRLWDLRSDSYFYIFDWIVGTIDPYAMKLFSHEVVARREKIITLQTMVRFLRDRIKYSPYYVQRGNRSIPNMTSPRILITGVSGYVGGTVLSQFQNSSSTEIRNASLSVLVRKQEQADKYASQGVESFLFAGLEDVEAVRRLASQFDIIVHTADSTNPAAAEALIYGLRDGAQKNGGSSKKHFLHLSGVSSLGDSPVSKAPTISYEFSDKRDDIYSYMKWLESIKPYSQRTTDLRVVDAGEKTDVKTYVIKAPRIFGRGTGLYNNKSVHIPMLTSGAIAAGQPEYIDQGIGVWDDIHVVDVASFFELLLAKILKNENIPTGSKPFFFIQSIRHSWKELAEGLAEAGFKKNVLKSTATRSIGLAEAAAKYTGGDAHLAEIALASNSVTKADLALEMGWKAQKTEADFQHSLLDDFDIVASK</sequence>
<dbReference type="Gene3D" id="3.40.50.720">
    <property type="entry name" value="NAD(P)-binding Rossmann-like Domain"/>
    <property type="match status" value="1"/>
</dbReference>
<feature type="region of interest" description="Disordered" evidence="1">
    <location>
        <begin position="79"/>
        <end position="98"/>
    </location>
</feature>
<evidence type="ECO:0000313" key="4">
    <source>
        <dbReference type="Proteomes" id="UP000481858"/>
    </source>
</evidence>
<dbReference type="InterPro" id="IPR001509">
    <property type="entry name" value="Epimerase_deHydtase"/>
</dbReference>
<evidence type="ECO:0000256" key="1">
    <source>
        <dbReference type="SAM" id="MobiDB-lite"/>
    </source>
</evidence>
<dbReference type="SUPFAM" id="SSF51735">
    <property type="entry name" value="NAD(P)-binding Rossmann-fold domains"/>
    <property type="match status" value="1"/>
</dbReference>
<evidence type="ECO:0000259" key="2">
    <source>
        <dbReference type="Pfam" id="PF01370"/>
    </source>
</evidence>
<name>A0A7C8N0F5_9PEZI</name>
<dbReference type="Pfam" id="PF01370">
    <property type="entry name" value="Epimerase"/>
    <property type="match status" value="1"/>
</dbReference>
<dbReference type="OrthoDB" id="10262413at2759"/>
<dbReference type="AlphaFoldDB" id="A0A7C8N0F5"/>
<accession>A0A7C8N0F5</accession>
<gene>
    <name evidence="3" type="ORF">GQX73_g663</name>
</gene>
<protein>
    <recommendedName>
        <fullName evidence="2">NAD-dependent epimerase/dehydratase domain-containing protein</fullName>
    </recommendedName>
</protein>
<dbReference type="PANTHER" id="PTHR48079:SF6">
    <property type="entry name" value="NAD(P)-BINDING DOMAIN-CONTAINING PROTEIN-RELATED"/>
    <property type="match status" value="1"/>
</dbReference>
<dbReference type="GO" id="GO:0004029">
    <property type="term" value="F:aldehyde dehydrogenase (NAD+) activity"/>
    <property type="evidence" value="ECO:0007669"/>
    <property type="project" value="TreeGrafter"/>
</dbReference>
<comment type="caution">
    <text evidence="3">The sequence shown here is derived from an EMBL/GenBank/DDBJ whole genome shotgun (WGS) entry which is preliminary data.</text>
</comment>